<name>A0A0G4HDA3_9ALVE</name>
<organism evidence="2">
    <name type="scientific">Chromera velia CCMP2878</name>
    <dbReference type="NCBI Taxonomy" id="1169474"/>
    <lineage>
        <taxon>Eukaryota</taxon>
        <taxon>Sar</taxon>
        <taxon>Alveolata</taxon>
        <taxon>Colpodellida</taxon>
        <taxon>Chromeraceae</taxon>
        <taxon>Chromera</taxon>
    </lineage>
</organism>
<feature type="region of interest" description="Disordered" evidence="1">
    <location>
        <begin position="1"/>
        <end position="64"/>
    </location>
</feature>
<protein>
    <submittedName>
        <fullName evidence="2">Uncharacterized protein</fullName>
    </submittedName>
</protein>
<feature type="compositionally biased region" description="Basic and acidic residues" evidence="1">
    <location>
        <begin position="19"/>
        <end position="33"/>
    </location>
</feature>
<proteinExistence type="predicted"/>
<reference evidence="2" key="1">
    <citation type="submission" date="2014-11" db="EMBL/GenBank/DDBJ databases">
        <authorList>
            <person name="Otto D Thomas"/>
            <person name="Naeem Raeece"/>
        </authorList>
    </citation>
    <scope>NUCLEOTIDE SEQUENCE</scope>
</reference>
<evidence type="ECO:0000313" key="2">
    <source>
        <dbReference type="EMBL" id="CEM41995.1"/>
    </source>
</evidence>
<evidence type="ECO:0000256" key="1">
    <source>
        <dbReference type="SAM" id="MobiDB-lite"/>
    </source>
</evidence>
<sequence>MTKGEKAKIVSPSQNPKSVSKDIQKPNKEETRQQAKSSSEGNSAAPSSEGKQPNQGNVLQETREEMSEGSVISLQGTILDVYNQAAWTVSYLLNINEQNEVTGTSERKSLMVENRTVSGICTGRLVGTSESRKLRLADGFEGNMNFFEVPLPASSPPCGVGPLTTKSLFLLEVEQQVDEEEGETVETLCESYFSEEEGIEDRLAEEECQPGTMNLSGEWQS</sequence>
<feature type="compositionally biased region" description="Polar residues" evidence="1">
    <location>
        <begin position="51"/>
        <end position="60"/>
    </location>
</feature>
<accession>A0A0G4HDA3</accession>
<feature type="compositionally biased region" description="Low complexity" evidence="1">
    <location>
        <begin position="37"/>
        <end position="50"/>
    </location>
</feature>
<gene>
    <name evidence="2" type="ORF">Cvel_6412</name>
</gene>
<dbReference type="EMBL" id="CDMZ01002353">
    <property type="protein sequence ID" value="CEM41995.1"/>
    <property type="molecule type" value="Genomic_DNA"/>
</dbReference>
<dbReference type="AlphaFoldDB" id="A0A0G4HDA3"/>
<dbReference type="VEuPathDB" id="CryptoDB:Cvel_6412"/>